<keyword evidence="7 11" id="KW-0274">FAD</keyword>
<dbReference type="HAMAP" id="MF_00300">
    <property type="entry name" value="Chorismate_synth"/>
    <property type="match status" value="1"/>
</dbReference>
<comment type="similarity">
    <text evidence="2 11">Belongs to the chorismate synthase family.</text>
</comment>
<dbReference type="NCBIfam" id="NF003793">
    <property type="entry name" value="PRK05382.1"/>
    <property type="match status" value="1"/>
</dbReference>
<dbReference type="Gene3D" id="3.60.150.10">
    <property type="entry name" value="Chorismate synthase AroC"/>
    <property type="match status" value="1"/>
</dbReference>
<dbReference type="PANTHER" id="PTHR21085:SF0">
    <property type="entry name" value="CHORISMATE SYNTHASE"/>
    <property type="match status" value="1"/>
</dbReference>
<comment type="subunit">
    <text evidence="11">Homotetramer.</text>
</comment>
<dbReference type="GO" id="GO:0004107">
    <property type="term" value="F:chorismate synthase activity"/>
    <property type="evidence" value="ECO:0007669"/>
    <property type="project" value="UniProtKB-EC"/>
</dbReference>
<sequence length="395" mass="43710">MREGFTVSLRYLTAGETHGPQLTAIIEGLPSNLQLDFQELNFQLHRRQKGHGRGRRMQIEKDTANIVGGVRHGKTTGAPVALIVENNDWKHWTSVMNIEPIEGSDEEKRRVHRPRPGHADLNGGLKYNLKDLRNVLERSSARETAARVAVGAVARQFLAAFGIQVGGQVIRIGEIEAPTNQLPLDELVRLTEESPVRVVDKETEEKMTAYIDQIKAEGDSIGGIVECIVEGVPIGLGSHVQYDRKLDGRIAQAVMSINAFKGCEIGIGFEAGTIRGSQVHDEIMYSEERGYYRATNRLGGFEGGMTNGEQIVVRGVMKPIPTLYKPLQSVDIDTREPFTAQVERSDSCAVPAASVVMEHVVAWEVARAFLEKFGGDSMEEITANYNNYLAQLRNY</sequence>
<name>A0ABS5CF34_9BACL</name>
<evidence type="ECO:0000313" key="13">
    <source>
        <dbReference type="Proteomes" id="UP000673394"/>
    </source>
</evidence>
<dbReference type="PIRSF" id="PIRSF001456">
    <property type="entry name" value="Chorismate_synth"/>
    <property type="match status" value="1"/>
</dbReference>
<dbReference type="CDD" id="cd07304">
    <property type="entry name" value="Chorismate_synthase"/>
    <property type="match status" value="1"/>
</dbReference>
<evidence type="ECO:0000256" key="1">
    <source>
        <dbReference type="ARBA" id="ARBA00005044"/>
    </source>
</evidence>
<keyword evidence="8 11" id="KW-0521">NADP</keyword>
<dbReference type="Proteomes" id="UP000673394">
    <property type="component" value="Unassembled WGS sequence"/>
</dbReference>
<comment type="pathway">
    <text evidence="1 11">Metabolic intermediate biosynthesis; chorismate biosynthesis; chorismate from D-erythrose 4-phosphate and phosphoenolpyruvate: step 7/7.</text>
</comment>
<dbReference type="InterPro" id="IPR035904">
    <property type="entry name" value="Chorismate_synth_AroC_sf"/>
</dbReference>
<feature type="binding site" evidence="11">
    <location>
        <begin position="258"/>
        <end position="259"/>
    </location>
    <ligand>
        <name>FMN</name>
        <dbReference type="ChEBI" id="CHEBI:58210"/>
    </ligand>
</feature>
<proteinExistence type="inferred from homology"/>
<keyword evidence="6 11" id="KW-0288">FMN</keyword>
<dbReference type="InterPro" id="IPR000453">
    <property type="entry name" value="Chorismate_synth"/>
</dbReference>
<dbReference type="InterPro" id="IPR020541">
    <property type="entry name" value="Chorismate_synthase_CS"/>
</dbReference>
<keyword evidence="5 11" id="KW-0285">Flavoprotein</keyword>
<comment type="caution">
    <text evidence="12">The sequence shown here is derived from an EMBL/GenBank/DDBJ whole genome shotgun (WGS) entry which is preliminary data.</text>
</comment>
<evidence type="ECO:0000256" key="4">
    <source>
        <dbReference type="ARBA" id="ARBA00022605"/>
    </source>
</evidence>
<evidence type="ECO:0000256" key="11">
    <source>
        <dbReference type="HAMAP-Rule" id="MF_00300"/>
    </source>
</evidence>
<accession>A0ABS5CF34</accession>
<dbReference type="EC" id="4.2.3.5" evidence="3 11"/>
<feature type="binding site" evidence="11">
    <location>
        <begin position="138"/>
        <end position="140"/>
    </location>
    <ligand>
        <name>FMN</name>
        <dbReference type="ChEBI" id="CHEBI:58210"/>
    </ligand>
</feature>
<evidence type="ECO:0000256" key="5">
    <source>
        <dbReference type="ARBA" id="ARBA00022630"/>
    </source>
</evidence>
<evidence type="ECO:0000256" key="2">
    <source>
        <dbReference type="ARBA" id="ARBA00008014"/>
    </source>
</evidence>
<dbReference type="EMBL" id="JAGKSP010000006">
    <property type="protein sequence ID" value="MBP3964475.1"/>
    <property type="molecule type" value="Genomic_DNA"/>
</dbReference>
<evidence type="ECO:0000256" key="7">
    <source>
        <dbReference type="ARBA" id="ARBA00022827"/>
    </source>
</evidence>
<organism evidence="12 13">
    <name type="scientific">Paenibacillus lignilyticus</name>
    <dbReference type="NCBI Taxonomy" id="1172615"/>
    <lineage>
        <taxon>Bacteria</taxon>
        <taxon>Bacillati</taxon>
        <taxon>Bacillota</taxon>
        <taxon>Bacilli</taxon>
        <taxon>Bacillales</taxon>
        <taxon>Paenibacillaceae</taxon>
        <taxon>Paenibacillus</taxon>
    </lineage>
</organism>
<dbReference type="NCBIfam" id="TIGR00033">
    <property type="entry name" value="aroC"/>
    <property type="match status" value="1"/>
</dbReference>
<keyword evidence="10 11" id="KW-0456">Lyase</keyword>
<feature type="binding site" evidence="11">
    <location>
        <position position="344"/>
    </location>
    <ligand>
        <name>FMN</name>
        <dbReference type="ChEBI" id="CHEBI:58210"/>
    </ligand>
</feature>
<gene>
    <name evidence="11 12" type="primary">aroC</name>
    <name evidence="12" type="ORF">I8J30_17295</name>
</gene>
<keyword evidence="13" id="KW-1185">Reference proteome</keyword>
<comment type="function">
    <text evidence="11">Catalyzes the anti-1,4-elimination of the C-3 phosphate and the C-6 proR hydrogen from 5-enolpyruvylshikimate-3-phosphate (EPSP) to yield chorismate, which is the branch point compound that serves as the starting substrate for the three terminal pathways of aromatic amino acid biosynthesis. This reaction introduces a second double bond into the aromatic ring system.</text>
</comment>
<evidence type="ECO:0000256" key="8">
    <source>
        <dbReference type="ARBA" id="ARBA00022857"/>
    </source>
</evidence>
<keyword evidence="9 11" id="KW-0057">Aromatic amino acid biosynthesis</keyword>
<evidence type="ECO:0000256" key="10">
    <source>
        <dbReference type="ARBA" id="ARBA00023239"/>
    </source>
</evidence>
<keyword evidence="4 11" id="KW-0028">Amino-acid biosynthesis</keyword>
<feature type="binding site" evidence="11">
    <location>
        <position position="47"/>
    </location>
    <ligand>
        <name>NADP(+)</name>
        <dbReference type="ChEBI" id="CHEBI:58349"/>
    </ligand>
</feature>
<evidence type="ECO:0000256" key="9">
    <source>
        <dbReference type="ARBA" id="ARBA00023141"/>
    </source>
</evidence>
<protein>
    <recommendedName>
        <fullName evidence="3 11">Chorismate synthase</fullName>
        <shortName evidence="11">CS</shortName>
        <ecNumber evidence="3 11">4.2.3.5</ecNumber>
    </recommendedName>
    <alternativeName>
        <fullName evidence="11">5-enolpyruvylshikimate-3-phosphate phospholyase</fullName>
    </alternativeName>
</protein>
<comment type="cofactor">
    <cofactor evidence="11">
        <name>FMNH2</name>
        <dbReference type="ChEBI" id="CHEBI:57618"/>
    </cofactor>
    <text evidence="11">Reduced FMN (FMNH(2)).</text>
</comment>
<feature type="binding site" evidence="11">
    <location>
        <position position="53"/>
    </location>
    <ligand>
        <name>NADP(+)</name>
        <dbReference type="ChEBI" id="CHEBI:58349"/>
    </ligand>
</feature>
<dbReference type="PROSITE" id="PS00789">
    <property type="entry name" value="CHORISMATE_SYNTHASE_3"/>
    <property type="match status" value="1"/>
</dbReference>
<dbReference type="Pfam" id="PF01264">
    <property type="entry name" value="Chorismate_synt"/>
    <property type="match status" value="1"/>
</dbReference>
<evidence type="ECO:0000256" key="6">
    <source>
        <dbReference type="ARBA" id="ARBA00022643"/>
    </source>
</evidence>
<evidence type="ECO:0000313" key="12">
    <source>
        <dbReference type="EMBL" id="MBP3964475.1"/>
    </source>
</evidence>
<dbReference type="PANTHER" id="PTHR21085">
    <property type="entry name" value="CHORISMATE SYNTHASE"/>
    <property type="match status" value="1"/>
</dbReference>
<dbReference type="SUPFAM" id="SSF103263">
    <property type="entry name" value="Chorismate synthase, AroC"/>
    <property type="match status" value="1"/>
</dbReference>
<dbReference type="PROSITE" id="PS00788">
    <property type="entry name" value="CHORISMATE_SYNTHASE_2"/>
    <property type="match status" value="1"/>
</dbReference>
<feature type="binding site" evidence="11">
    <location>
        <begin position="318"/>
        <end position="322"/>
    </location>
    <ligand>
        <name>FMN</name>
        <dbReference type="ChEBI" id="CHEBI:58210"/>
    </ligand>
</feature>
<evidence type="ECO:0000256" key="3">
    <source>
        <dbReference type="ARBA" id="ARBA00013036"/>
    </source>
</evidence>
<feature type="binding site" evidence="11">
    <location>
        <position position="303"/>
    </location>
    <ligand>
        <name>FMN</name>
        <dbReference type="ChEBI" id="CHEBI:58210"/>
    </ligand>
</feature>
<comment type="catalytic activity">
    <reaction evidence="11">
        <text>5-O-(1-carboxyvinyl)-3-phosphoshikimate = chorismate + phosphate</text>
        <dbReference type="Rhea" id="RHEA:21020"/>
        <dbReference type="ChEBI" id="CHEBI:29748"/>
        <dbReference type="ChEBI" id="CHEBI:43474"/>
        <dbReference type="ChEBI" id="CHEBI:57701"/>
        <dbReference type="EC" id="4.2.3.5"/>
    </reaction>
</comment>
<reference evidence="12 13" key="1">
    <citation type="submission" date="2021-04" db="EMBL/GenBank/DDBJ databases">
        <title>Paenibacillus sp. DLE-14 whole genome sequence.</title>
        <authorList>
            <person name="Ham Y.J."/>
        </authorList>
    </citation>
    <scope>NUCLEOTIDE SEQUENCE [LARGE SCALE GENOMIC DNA]</scope>
    <source>
        <strain evidence="12 13">DLE-14</strain>
    </source>
</reference>